<dbReference type="SUPFAM" id="SSF57701">
    <property type="entry name" value="Zn2/Cys6 DNA-binding domain"/>
    <property type="match status" value="1"/>
</dbReference>
<comment type="subcellular location">
    <subcellularLocation>
        <location evidence="1">Nucleus</location>
    </subcellularLocation>
</comment>
<dbReference type="GO" id="GO:0008270">
    <property type="term" value="F:zinc ion binding"/>
    <property type="evidence" value="ECO:0007669"/>
    <property type="project" value="InterPro"/>
</dbReference>
<organism evidence="5 6">
    <name type="scientific">Scheffersomyces spartinae</name>
    <dbReference type="NCBI Taxonomy" id="45513"/>
    <lineage>
        <taxon>Eukaryota</taxon>
        <taxon>Fungi</taxon>
        <taxon>Dikarya</taxon>
        <taxon>Ascomycota</taxon>
        <taxon>Saccharomycotina</taxon>
        <taxon>Pichiomycetes</taxon>
        <taxon>Debaryomycetaceae</taxon>
        <taxon>Scheffersomyces</taxon>
    </lineage>
</organism>
<dbReference type="EMBL" id="JAHMUF010000024">
    <property type="protein sequence ID" value="KAG7191738.1"/>
    <property type="molecule type" value="Genomic_DNA"/>
</dbReference>
<dbReference type="OrthoDB" id="3886144at2759"/>
<evidence type="ECO:0000259" key="4">
    <source>
        <dbReference type="PROSITE" id="PS50048"/>
    </source>
</evidence>
<dbReference type="InterPro" id="IPR001138">
    <property type="entry name" value="Zn2Cys6_DnaBD"/>
</dbReference>
<dbReference type="InterPro" id="IPR021858">
    <property type="entry name" value="Fun_TF"/>
</dbReference>
<dbReference type="PANTHER" id="PTHR37534:SF15">
    <property type="entry name" value="ZN(II)2CYS6 TRANSCRIPTION FACTOR (EUROFUNG)"/>
    <property type="match status" value="1"/>
</dbReference>
<comment type="caution">
    <text evidence="5">The sequence shown here is derived from an EMBL/GenBank/DDBJ whole genome shotgun (WGS) entry which is preliminary data.</text>
</comment>
<accession>A0A9P8AG31</accession>
<feature type="domain" description="Zn(2)-C6 fungal-type" evidence="4">
    <location>
        <begin position="26"/>
        <end position="54"/>
    </location>
</feature>
<dbReference type="PROSITE" id="PS00463">
    <property type="entry name" value="ZN2_CY6_FUNGAL_1"/>
    <property type="match status" value="1"/>
</dbReference>
<evidence type="ECO:0000256" key="2">
    <source>
        <dbReference type="ARBA" id="ARBA00023242"/>
    </source>
</evidence>
<evidence type="ECO:0000256" key="1">
    <source>
        <dbReference type="ARBA" id="ARBA00004123"/>
    </source>
</evidence>
<dbReference type="InterPro" id="IPR036864">
    <property type="entry name" value="Zn2-C6_fun-type_DNA-bd_sf"/>
</dbReference>
<proteinExistence type="predicted"/>
<keyword evidence="6" id="KW-1185">Reference proteome</keyword>
<dbReference type="Pfam" id="PF00172">
    <property type="entry name" value="Zn_clus"/>
    <property type="match status" value="1"/>
</dbReference>
<gene>
    <name evidence="5" type="ORF">KQ657_002874</name>
</gene>
<name>A0A9P8AG31_9ASCO</name>
<evidence type="ECO:0000313" key="5">
    <source>
        <dbReference type="EMBL" id="KAG7191738.1"/>
    </source>
</evidence>
<dbReference type="GO" id="GO:0005634">
    <property type="term" value="C:nucleus"/>
    <property type="evidence" value="ECO:0007669"/>
    <property type="project" value="UniProtKB-SubCell"/>
</dbReference>
<dbReference type="Pfam" id="PF11951">
    <property type="entry name" value="Fungal_trans_2"/>
    <property type="match status" value="1"/>
</dbReference>
<evidence type="ECO:0000313" key="6">
    <source>
        <dbReference type="Proteomes" id="UP000790833"/>
    </source>
</evidence>
<dbReference type="GO" id="GO:0045944">
    <property type="term" value="P:positive regulation of transcription by RNA polymerase II"/>
    <property type="evidence" value="ECO:0007669"/>
    <property type="project" value="TreeGrafter"/>
</dbReference>
<dbReference type="GO" id="GO:0000981">
    <property type="term" value="F:DNA-binding transcription factor activity, RNA polymerase II-specific"/>
    <property type="evidence" value="ECO:0007669"/>
    <property type="project" value="InterPro"/>
</dbReference>
<dbReference type="PROSITE" id="PS50048">
    <property type="entry name" value="ZN2_CY6_FUNGAL_2"/>
    <property type="match status" value="1"/>
</dbReference>
<dbReference type="CDD" id="cd00067">
    <property type="entry name" value="GAL4"/>
    <property type="match status" value="1"/>
</dbReference>
<dbReference type="Gene3D" id="4.10.240.10">
    <property type="entry name" value="Zn(2)-C6 fungal-type DNA-binding domain"/>
    <property type="match status" value="1"/>
</dbReference>
<dbReference type="RefSeq" id="XP_043047290.1">
    <property type="nucleotide sequence ID" value="XM_043193621.1"/>
</dbReference>
<feature type="compositionally biased region" description="Low complexity" evidence="3">
    <location>
        <begin position="90"/>
        <end position="105"/>
    </location>
</feature>
<dbReference type="GeneID" id="66116248"/>
<dbReference type="Proteomes" id="UP000790833">
    <property type="component" value="Unassembled WGS sequence"/>
</dbReference>
<dbReference type="AlphaFoldDB" id="A0A9P8AG31"/>
<reference evidence="5" key="1">
    <citation type="submission" date="2021-03" db="EMBL/GenBank/DDBJ databases">
        <authorList>
            <person name="Palmer J.M."/>
        </authorList>
    </citation>
    <scope>NUCLEOTIDE SEQUENCE</scope>
    <source>
        <strain evidence="5">ARV_011</strain>
    </source>
</reference>
<sequence>MSKRNVSVITDDKNTIKPKIIKSRTGCLTCKKKRLKCDEGKPFCQKCKSKGFICGGYVTNFVWKPFGETCGSGGNVNKKKKSKKDREILDVSGSTSSSTVISNDTDSTDGARVPMNDSIRKHVEMASLSITGKSITDMEIEHELISKGLNPILHKMVVKEDPLNSEDDEVLIESKPLKRTQSFNHTSDFQEPLAMNMRRSYSSNNAVASVIQELRRTQTRRSSRSGGGLDSLANIAIEEISKGSPPPISEISGTIKMSPQSFSPMGDFMKMPSPSDSKENIPPAQTFNFSPQISALLNFALNDVSNATNSYNGLKLSSDMPSPLSLSVQQPQLQMITLDEPIIRRSSSASSENAPPPSPLNDVIMALSSPKSLSPSSISSSFNLFPSPSTPASLSLLESSENDQILFLYSQYTCSIMSIKDGPNENPWRNMIIPLAPRYPCLFNSIASMTLFHLAGNSDVASDSANLRARGYSFMKKCILELASNLSKNSICDEAPELPADIVLAICLNLAVSESWNTQTSSGIAHLKGAKSMIIKVYSMLREQKNVLIVKKNEISKNPDANNFEELDVLINGHKRSLKKKLVLLNDSELESMFEEDDSPNNNNSNNNNNSVSIQIPPSVQFLCNIWVYFEVLCHMTSDSSCDVKGVDLVATISANQEMLQSRKKKAIEKQQNRILYGAIDTSPSSELSFESDKNLFENFDAFNFDRSEYVDPLLGCSQSLFVIMGKVANLIKKIRKLKPSLTRNSLSVITVATQLRQQLIEWKPTITASMISQLGAPGGIFIESKTNSTWDLSSCIATAEAYRYATLLYLHQAVPEIPSVASHKLAEKIFLLLASIPTTSQTYIIHIFPLLVASCEAECGEEREWCRDRWVLLAEKMWIGNIDRAFEVVKEVWKRKDDYERKKREEDGSWSFLNTDDDDKTRVFLAQMSGLMTIINNDGGSNCQLDDIMGGINSKMHWTSVMKEWGWEVLLG</sequence>
<feature type="region of interest" description="Disordered" evidence="3">
    <location>
        <begin position="84"/>
        <end position="112"/>
    </location>
</feature>
<evidence type="ECO:0000256" key="3">
    <source>
        <dbReference type="SAM" id="MobiDB-lite"/>
    </source>
</evidence>
<dbReference type="PANTHER" id="PTHR37534">
    <property type="entry name" value="TRANSCRIPTIONAL ACTIVATOR PROTEIN UGA3"/>
    <property type="match status" value="1"/>
</dbReference>
<dbReference type="GO" id="GO:0000976">
    <property type="term" value="F:transcription cis-regulatory region binding"/>
    <property type="evidence" value="ECO:0007669"/>
    <property type="project" value="TreeGrafter"/>
</dbReference>
<keyword evidence="2" id="KW-0539">Nucleus</keyword>
<protein>
    <recommendedName>
        <fullName evidence="4">Zn(2)-C6 fungal-type domain-containing protein</fullName>
    </recommendedName>
</protein>
<dbReference type="SMART" id="SM00066">
    <property type="entry name" value="GAL4"/>
    <property type="match status" value="1"/>
</dbReference>